<keyword evidence="3" id="KW-1185">Reference proteome</keyword>
<feature type="domain" description="Transposase Tnp1/En/Spm-like" evidence="1">
    <location>
        <begin position="157"/>
        <end position="221"/>
    </location>
</feature>
<organism evidence="2 3">
    <name type="scientific">Oryza meyeriana var. granulata</name>
    <dbReference type="NCBI Taxonomy" id="110450"/>
    <lineage>
        <taxon>Eukaryota</taxon>
        <taxon>Viridiplantae</taxon>
        <taxon>Streptophyta</taxon>
        <taxon>Embryophyta</taxon>
        <taxon>Tracheophyta</taxon>
        <taxon>Spermatophyta</taxon>
        <taxon>Magnoliopsida</taxon>
        <taxon>Liliopsida</taxon>
        <taxon>Poales</taxon>
        <taxon>Poaceae</taxon>
        <taxon>BOP clade</taxon>
        <taxon>Oryzoideae</taxon>
        <taxon>Oryzeae</taxon>
        <taxon>Oryzinae</taxon>
        <taxon>Oryza</taxon>
        <taxon>Oryza meyeriana</taxon>
    </lineage>
</organism>
<accession>A0A6G1FCC8</accession>
<protein>
    <recommendedName>
        <fullName evidence="1">Transposase Tnp1/En/Spm-like domain-containing protein</fullName>
    </recommendedName>
</protein>
<dbReference type="InterPro" id="IPR004264">
    <property type="entry name" value="Transposase_23"/>
</dbReference>
<comment type="caution">
    <text evidence="2">The sequence shown here is derived from an EMBL/GenBank/DDBJ whole genome shotgun (WGS) entry which is preliminary data.</text>
</comment>
<evidence type="ECO:0000313" key="2">
    <source>
        <dbReference type="EMBL" id="KAF0934499.1"/>
    </source>
</evidence>
<reference evidence="2 3" key="1">
    <citation type="submission" date="2019-11" db="EMBL/GenBank/DDBJ databases">
        <title>Whole genome sequence of Oryza granulata.</title>
        <authorList>
            <person name="Li W."/>
        </authorList>
    </citation>
    <scope>NUCLEOTIDE SEQUENCE [LARGE SCALE GENOMIC DNA]</scope>
    <source>
        <strain evidence="3">cv. Menghai</strain>
        <tissue evidence="2">Leaf</tissue>
    </source>
</reference>
<dbReference type="Pfam" id="PF03017">
    <property type="entry name" value="Transposase_23"/>
    <property type="match status" value="1"/>
</dbReference>
<dbReference type="AlphaFoldDB" id="A0A6G1FCC8"/>
<dbReference type="OrthoDB" id="692715at2759"/>
<dbReference type="Proteomes" id="UP000479710">
    <property type="component" value="Unassembled WGS sequence"/>
</dbReference>
<gene>
    <name evidence="2" type="ORF">E2562_025573</name>
</gene>
<dbReference type="EMBL" id="SPHZ02000001">
    <property type="protein sequence ID" value="KAF0934499.1"/>
    <property type="molecule type" value="Genomic_DNA"/>
</dbReference>
<name>A0A6G1FCC8_9ORYZ</name>
<sequence length="256" mass="28573">MVYGYGCKEVEGLQGRLKREDELKAIVEAQPELKDRTIQEGDVYAAVCGAKEPRGCSPIPEEHIDEAHNAPWREEYDNYVENEDYDQYGEEDENLLPRRHAAARSAMNITTATNVQMEESLPSLRPAVARSAMNMTTAPTSDIHPYFANDTHVGKDVILFAILRSDLAVARGTVISTNPNTMVGGQPLGNEYCEVVVNVVMKRDVMLPRTYGEMQTMASALKMTIAWPYNKECKKKECKKASRPLKGTAGQQTICR</sequence>
<proteinExistence type="predicted"/>
<evidence type="ECO:0000313" key="3">
    <source>
        <dbReference type="Proteomes" id="UP000479710"/>
    </source>
</evidence>
<evidence type="ECO:0000259" key="1">
    <source>
        <dbReference type="Pfam" id="PF03017"/>
    </source>
</evidence>